<evidence type="ECO:0000313" key="2">
    <source>
        <dbReference type="EMBL" id="SJZ63519.1"/>
    </source>
</evidence>
<feature type="region of interest" description="Disordered" evidence="1">
    <location>
        <begin position="450"/>
        <end position="511"/>
    </location>
</feature>
<organism evidence="2 3">
    <name type="scientific">Globicatella sulfidifaciens DSM 15739</name>
    <dbReference type="NCBI Taxonomy" id="1121925"/>
    <lineage>
        <taxon>Bacteria</taxon>
        <taxon>Bacillati</taxon>
        <taxon>Bacillota</taxon>
        <taxon>Bacilli</taxon>
        <taxon>Lactobacillales</taxon>
        <taxon>Aerococcaceae</taxon>
        <taxon>Globicatella</taxon>
    </lineage>
</organism>
<evidence type="ECO:0000313" key="3">
    <source>
        <dbReference type="Proteomes" id="UP000189941"/>
    </source>
</evidence>
<proteinExistence type="predicted"/>
<dbReference type="EMBL" id="FUWO01000011">
    <property type="protein sequence ID" value="SJZ63519.1"/>
    <property type="molecule type" value="Genomic_DNA"/>
</dbReference>
<dbReference type="Proteomes" id="UP000189941">
    <property type="component" value="Unassembled WGS sequence"/>
</dbReference>
<dbReference type="STRING" id="1121925.SAMN02746011_01352"/>
<feature type="compositionally biased region" description="Basic and acidic residues" evidence="1">
    <location>
        <begin position="452"/>
        <end position="477"/>
    </location>
</feature>
<dbReference type="AlphaFoldDB" id="A0A1T4M948"/>
<evidence type="ECO:0000256" key="1">
    <source>
        <dbReference type="SAM" id="MobiDB-lite"/>
    </source>
</evidence>
<sequence length="618" mass="70097">MTIGWNFSPYNYGRRQGISDSGVETFRGDRYRHLAKEICQNSLDAIKKDEETVKIDFQHIEIDKKDIPGYERYIEVFNQCYETSKNGSGKVKDFFAYSNDILDKEKISVLRISDFNTTGLTGSKEEKDTAWNDLIKAAGISNKGGEAGGSFGIGKYAAFACSNLRTIFYNTYDEDGIEASQGVTEVINFMDVDGKEKEGEGYYGLGSKNLPIFSQLKLDPNFDRGQRMGTDIYIIGFIEQDDWVESIVYSVIDSFLIAIYNGRLEVKVGDILINKSTLEDIVENKLDYNKSGRNRNSLEFYKVLTSEETIINSFSLDASGGDYLGKFKVYLLVDNELTSRRVLMSRINGMKVFEQDRFPRGIPFSGICILQDRKINDYFRKMETPEHDAWKADQFSENPKEIRQANETRLNLIKQIREELNRLAKETTLDETDVGDLGILLPDLEDDLLGSKGKDESLTNENTESKVNIKIEDESQNKKMPVYGEETGEGDFDPQGPGQGGGKSSYRDGRKGVGRQRVATNYFNIRMFQISSSKYRMVLKSRHDLEDAELLVSAVGEDKRTRLDIGINNAVDKTNNKDLEIKNKRISLGNIAKDNEFIIDFQPDIIEQLSMEVVIYAT</sequence>
<dbReference type="OrthoDB" id="1395829at2"/>
<name>A0A1T4M948_9LACT</name>
<protein>
    <submittedName>
        <fullName evidence="2">Uncharacterized protein</fullName>
    </submittedName>
</protein>
<gene>
    <name evidence="2" type="ORF">SAMN02746011_01352</name>
</gene>
<accession>A0A1T4M948</accession>
<reference evidence="3" key="1">
    <citation type="submission" date="2017-02" db="EMBL/GenBank/DDBJ databases">
        <authorList>
            <person name="Varghese N."/>
            <person name="Submissions S."/>
        </authorList>
    </citation>
    <scope>NUCLEOTIDE SEQUENCE [LARGE SCALE GENOMIC DNA]</scope>
    <source>
        <strain evidence="3">DSM 15739</strain>
    </source>
</reference>
<dbReference type="RefSeq" id="WP_078756094.1">
    <property type="nucleotide sequence ID" value="NZ_FUWO01000011.1"/>
</dbReference>
<keyword evidence="3" id="KW-1185">Reference proteome</keyword>